<dbReference type="EMBL" id="HBUF01134851">
    <property type="protein sequence ID" value="CAG6645021.1"/>
    <property type="molecule type" value="Transcribed_RNA"/>
</dbReference>
<reference evidence="3" key="1">
    <citation type="submission" date="2021-05" db="EMBL/GenBank/DDBJ databases">
        <authorList>
            <person name="Alioto T."/>
            <person name="Alioto T."/>
            <person name="Gomez Garrido J."/>
        </authorList>
    </citation>
    <scope>NUCLEOTIDE SEQUENCE</scope>
</reference>
<name>A0A8D8R8Q5_9HEMI</name>
<dbReference type="EMBL" id="HBUF01363027">
    <property type="protein sequence ID" value="CAG6721984.1"/>
    <property type="molecule type" value="Transcribed_RNA"/>
</dbReference>
<feature type="domain" description="COMM" evidence="2">
    <location>
        <begin position="126"/>
        <end position="194"/>
    </location>
</feature>
<dbReference type="EMBL" id="HBUF01134850">
    <property type="protein sequence ID" value="CAG6645019.1"/>
    <property type="molecule type" value="Transcribed_RNA"/>
</dbReference>
<dbReference type="Pfam" id="PF07258">
    <property type="entry name" value="COMM_domain"/>
    <property type="match status" value="1"/>
</dbReference>
<sequence>MIINLNDSHQDHLSILFQLPPQVIQDFCKLATNYLTDGPNQKLYMSISRKLSLPSASNVQDSVEALVYFLLLATILNINEYDLYNTLYNMGFTQDDECKEIVYRFYTQEKYNLYRTLISEYITLLHFRRLEWRFEGIIATRCHLHQSLPKFTVRIHLENSDQQEKQIHLEMDTESVFSITKVLEEALSHAKSNQRKMSRRKQLSQGKSKDKS</sequence>
<dbReference type="EMBL" id="HBUF01134849">
    <property type="protein sequence ID" value="CAG6645017.1"/>
    <property type="molecule type" value="Transcribed_RNA"/>
</dbReference>
<dbReference type="InterPro" id="IPR017920">
    <property type="entry name" value="COMM"/>
</dbReference>
<dbReference type="InterPro" id="IPR037354">
    <property type="entry name" value="Commd2"/>
</dbReference>
<dbReference type="PROSITE" id="PS51269">
    <property type="entry name" value="COMM"/>
    <property type="match status" value="1"/>
</dbReference>
<protein>
    <submittedName>
        <fullName evidence="3">COMM domain-containing protein 2</fullName>
    </submittedName>
</protein>
<dbReference type="EMBL" id="HBUF01363028">
    <property type="protein sequence ID" value="CAG6721985.1"/>
    <property type="molecule type" value="Transcribed_RNA"/>
</dbReference>
<dbReference type="EMBL" id="HBUF01363026">
    <property type="protein sequence ID" value="CAG6721983.1"/>
    <property type="molecule type" value="Transcribed_RNA"/>
</dbReference>
<accession>A0A8D8R8Q5</accession>
<evidence type="ECO:0000259" key="2">
    <source>
        <dbReference type="PROSITE" id="PS51269"/>
    </source>
</evidence>
<proteinExistence type="predicted"/>
<evidence type="ECO:0000256" key="1">
    <source>
        <dbReference type="SAM" id="MobiDB-lite"/>
    </source>
</evidence>
<dbReference type="EMBL" id="HBUF01134848">
    <property type="protein sequence ID" value="CAG6645015.1"/>
    <property type="molecule type" value="Transcribed_RNA"/>
</dbReference>
<feature type="compositionally biased region" description="Basic residues" evidence="1">
    <location>
        <begin position="192"/>
        <end position="202"/>
    </location>
</feature>
<dbReference type="AlphaFoldDB" id="A0A8D8R8Q5"/>
<evidence type="ECO:0000313" key="3">
    <source>
        <dbReference type="EMBL" id="CAG6645015.1"/>
    </source>
</evidence>
<feature type="region of interest" description="Disordered" evidence="1">
    <location>
        <begin position="190"/>
        <end position="212"/>
    </location>
</feature>
<dbReference type="PANTHER" id="PTHR15857:SF0">
    <property type="entry name" value="COMM DOMAIN-CONTAINING PROTEIN 2"/>
    <property type="match status" value="1"/>
</dbReference>
<organism evidence="3">
    <name type="scientific">Cacopsylla melanoneura</name>
    <dbReference type="NCBI Taxonomy" id="428564"/>
    <lineage>
        <taxon>Eukaryota</taxon>
        <taxon>Metazoa</taxon>
        <taxon>Ecdysozoa</taxon>
        <taxon>Arthropoda</taxon>
        <taxon>Hexapoda</taxon>
        <taxon>Insecta</taxon>
        <taxon>Pterygota</taxon>
        <taxon>Neoptera</taxon>
        <taxon>Paraneoptera</taxon>
        <taxon>Hemiptera</taxon>
        <taxon>Sternorrhyncha</taxon>
        <taxon>Psylloidea</taxon>
        <taxon>Psyllidae</taxon>
        <taxon>Psyllinae</taxon>
        <taxon>Cacopsylla</taxon>
    </lineage>
</organism>
<dbReference type="PANTHER" id="PTHR15857">
    <property type="entry name" value="COMM DOMAIN CONTAINING PROTEIN 2"/>
    <property type="match status" value="1"/>
</dbReference>